<accession>A0A8S1R6U8</accession>
<dbReference type="EMBL" id="CAJJDN010000142">
    <property type="protein sequence ID" value="CAD8122994.1"/>
    <property type="molecule type" value="Genomic_DNA"/>
</dbReference>
<gene>
    <name evidence="2" type="ORF">PSON_ATCC_30995.1.T1420003</name>
</gene>
<keyword evidence="1" id="KW-0472">Membrane</keyword>
<dbReference type="Proteomes" id="UP000692954">
    <property type="component" value="Unassembled WGS sequence"/>
</dbReference>
<dbReference type="AlphaFoldDB" id="A0A8S1R6U8"/>
<evidence type="ECO:0008006" key="4">
    <source>
        <dbReference type="Google" id="ProtNLM"/>
    </source>
</evidence>
<organism evidence="2 3">
    <name type="scientific">Paramecium sonneborni</name>
    <dbReference type="NCBI Taxonomy" id="65129"/>
    <lineage>
        <taxon>Eukaryota</taxon>
        <taxon>Sar</taxon>
        <taxon>Alveolata</taxon>
        <taxon>Ciliophora</taxon>
        <taxon>Intramacronucleata</taxon>
        <taxon>Oligohymenophorea</taxon>
        <taxon>Peniculida</taxon>
        <taxon>Parameciidae</taxon>
        <taxon>Paramecium</taxon>
    </lineage>
</organism>
<evidence type="ECO:0000256" key="1">
    <source>
        <dbReference type="SAM" id="Phobius"/>
    </source>
</evidence>
<proteinExistence type="predicted"/>
<evidence type="ECO:0000313" key="3">
    <source>
        <dbReference type="Proteomes" id="UP000692954"/>
    </source>
</evidence>
<keyword evidence="1" id="KW-0812">Transmembrane</keyword>
<keyword evidence="1" id="KW-1133">Transmembrane helix</keyword>
<name>A0A8S1R6U8_9CILI</name>
<reference evidence="2" key="1">
    <citation type="submission" date="2021-01" db="EMBL/GenBank/DDBJ databases">
        <authorList>
            <consortium name="Genoscope - CEA"/>
            <person name="William W."/>
        </authorList>
    </citation>
    <scope>NUCLEOTIDE SEQUENCE</scope>
</reference>
<feature type="transmembrane region" description="Helical" evidence="1">
    <location>
        <begin position="118"/>
        <end position="136"/>
    </location>
</feature>
<protein>
    <recommendedName>
        <fullName evidence="4">Transmembrane protein</fullName>
    </recommendedName>
</protein>
<keyword evidence="3" id="KW-1185">Reference proteome</keyword>
<comment type="caution">
    <text evidence="2">The sequence shown here is derived from an EMBL/GenBank/DDBJ whole genome shotgun (WGS) entry which is preliminary data.</text>
</comment>
<evidence type="ECO:0000313" key="2">
    <source>
        <dbReference type="EMBL" id="CAD8122994.1"/>
    </source>
</evidence>
<sequence>MSASSVHQNILISNYQISIINYDSVEIKNIIFTLHRGFILENTNKKVDITLKNVIFIQSNFSDETIIKTQQYDYISILIILPFLSFENNRFQFQLKYKNQLLISKQTIDKQQQRLRIFLLKIVKCSILHFLFLIRFKQ</sequence>